<dbReference type="AlphaFoldDB" id="C6LN36"/>
<evidence type="ECO:0000313" key="2">
    <source>
        <dbReference type="EMBL" id="EET02565.1"/>
    </source>
</evidence>
<evidence type="ECO:0000313" key="3">
    <source>
        <dbReference type="Proteomes" id="UP000002488"/>
    </source>
</evidence>
<proteinExistence type="predicted"/>
<feature type="compositionally biased region" description="Low complexity" evidence="1">
    <location>
        <begin position="38"/>
        <end position="50"/>
    </location>
</feature>
<dbReference type="EMBL" id="ACGJ01000166">
    <property type="protein sequence ID" value="EET02565.1"/>
    <property type="molecule type" value="Genomic_DNA"/>
</dbReference>
<name>C6LN36_GIAIB</name>
<feature type="region of interest" description="Disordered" evidence="1">
    <location>
        <begin position="35"/>
        <end position="64"/>
    </location>
</feature>
<sequence length="64" mass="7219">MEEWLLTLTVTLSIVLSSLISATIYYTTRCIRARNARRSQPSLRSQSSQSELERNSSEVSGNIN</sequence>
<gene>
    <name evidence="2" type="ORF">GL50581_136</name>
</gene>
<dbReference type="OMA" id="YYTVRCI"/>
<evidence type="ECO:0000256" key="1">
    <source>
        <dbReference type="SAM" id="MobiDB-lite"/>
    </source>
</evidence>
<reference evidence="2 3" key="1">
    <citation type="journal article" date="2009" name="PLoS Pathog.">
        <title>Draft genome sequencing of giardia intestinalis assemblage B isolate GS: is human giardiasis caused by two different species?</title>
        <authorList>
            <person name="Franzen O."/>
            <person name="Jerlstrom-Hultqvist J."/>
            <person name="Castro E."/>
            <person name="Sherwood E."/>
            <person name="Ankarklev J."/>
            <person name="Reiner D.S."/>
            <person name="Palm D."/>
            <person name="Andersson J.O."/>
            <person name="Andersson B."/>
            <person name="Svard S.G."/>
        </authorList>
    </citation>
    <scope>NUCLEOTIDE SEQUENCE [LARGE SCALE GENOMIC DNA]</scope>
    <source>
        <strain evidence="3">ATCC 50581 / GS clone H7</strain>
    </source>
</reference>
<accession>C6LN36</accession>
<comment type="caution">
    <text evidence="2">The sequence shown here is derived from an EMBL/GenBank/DDBJ whole genome shotgun (WGS) entry which is preliminary data.</text>
</comment>
<organism evidence="2 3">
    <name type="scientific">Giardia intestinalis (strain ATCC 50581 / GS clone H7)</name>
    <name type="common">Giardia lamblia</name>
    <dbReference type="NCBI Taxonomy" id="598745"/>
    <lineage>
        <taxon>Eukaryota</taxon>
        <taxon>Metamonada</taxon>
        <taxon>Diplomonadida</taxon>
        <taxon>Hexamitidae</taxon>
        <taxon>Giardiinae</taxon>
        <taxon>Giardia</taxon>
    </lineage>
</organism>
<protein>
    <submittedName>
        <fullName evidence="2">Uncharacterized protein</fullName>
    </submittedName>
</protein>
<dbReference type="Proteomes" id="UP000002488">
    <property type="component" value="Unassembled WGS sequence"/>
</dbReference>
<dbReference type="VEuPathDB" id="GiardiaDB:GL50581_136"/>